<dbReference type="PANTHER" id="PTHR30570">
    <property type="entry name" value="PERIPLASMIC PHOSPHATE BINDING COMPONENT OF PHOSPHATE ABC TRANSPORTER"/>
    <property type="match status" value="1"/>
</dbReference>
<evidence type="ECO:0000256" key="2">
    <source>
        <dbReference type="ARBA" id="ARBA00022448"/>
    </source>
</evidence>
<keyword evidence="4" id="KW-0592">Phosphate transport</keyword>
<keyword evidence="7" id="KW-1185">Reference proteome</keyword>
<dbReference type="CDD" id="cd13654">
    <property type="entry name" value="PBP2_phosphate_like_2"/>
    <property type="match status" value="1"/>
</dbReference>
<dbReference type="RefSeq" id="WP_015229113.1">
    <property type="nucleotide sequence ID" value="NC_019780.1"/>
</dbReference>
<proteinExistence type="inferred from homology"/>
<protein>
    <recommendedName>
        <fullName evidence="4">Phosphate-binding protein</fullName>
    </recommendedName>
</protein>
<dbReference type="HOGENOM" id="CLU_026228_1_0_3"/>
<dbReference type="Proteomes" id="UP000010482">
    <property type="component" value="Chromosome"/>
</dbReference>
<dbReference type="GO" id="GO:0042301">
    <property type="term" value="F:phosphate ion binding"/>
    <property type="evidence" value="ECO:0007669"/>
    <property type="project" value="UniProtKB-UniRule"/>
</dbReference>
<organism evidence="6 7">
    <name type="scientific">Dactylococcopsis salina (strain PCC 8305)</name>
    <name type="common">Myxobactron salinum</name>
    <dbReference type="NCBI Taxonomy" id="13035"/>
    <lineage>
        <taxon>Bacteria</taxon>
        <taxon>Bacillati</taxon>
        <taxon>Cyanobacteriota</taxon>
        <taxon>Cyanophyceae</taxon>
        <taxon>Nodosilineales</taxon>
        <taxon>Cymatolegaceae</taxon>
        <taxon>Dactylococcopsis</taxon>
    </lineage>
</organism>
<dbReference type="OrthoDB" id="9790048at2"/>
<feature type="chain" id="PRO_5027144315" description="Phosphate-binding protein" evidence="4">
    <location>
        <begin position="24"/>
        <end position="349"/>
    </location>
</feature>
<evidence type="ECO:0000256" key="1">
    <source>
        <dbReference type="ARBA" id="ARBA00008725"/>
    </source>
</evidence>
<evidence type="ECO:0000256" key="3">
    <source>
        <dbReference type="ARBA" id="ARBA00022729"/>
    </source>
</evidence>
<reference evidence="6" key="1">
    <citation type="submission" date="2012-04" db="EMBL/GenBank/DDBJ databases">
        <title>Finished genome of Dactylococcopsis salina PCC 8305.</title>
        <authorList>
            <consortium name="US DOE Joint Genome Institute"/>
            <person name="Gugger M."/>
            <person name="Coursin T."/>
            <person name="Rippka R."/>
            <person name="Tandeau De Marsac N."/>
            <person name="Huntemann M."/>
            <person name="Wei C.-L."/>
            <person name="Han J."/>
            <person name="Detter J.C."/>
            <person name="Han C."/>
            <person name="Tapia R."/>
            <person name="Daligault H."/>
            <person name="Chen A."/>
            <person name="Krypides N."/>
            <person name="Mavromatis K."/>
            <person name="Markowitz V."/>
            <person name="Szeto E."/>
            <person name="Ivanova N."/>
            <person name="Ovchinnikova G."/>
            <person name="Pagani I."/>
            <person name="Pati A."/>
            <person name="Goodwin L."/>
            <person name="Peters L."/>
            <person name="Pitluck S."/>
            <person name="Woyke T."/>
            <person name="Kerfeld C."/>
        </authorList>
    </citation>
    <scope>NUCLEOTIDE SEQUENCE [LARGE SCALE GENOMIC DNA]</scope>
    <source>
        <strain evidence="6">PCC 8305</strain>
    </source>
</reference>
<comment type="function">
    <text evidence="4">Involved in the system for phosphate transport across the cytoplasmic membrane.</text>
</comment>
<dbReference type="InterPro" id="IPR011862">
    <property type="entry name" value="Phos-bd"/>
</dbReference>
<dbReference type="NCBIfam" id="TIGR02136">
    <property type="entry name" value="ptsS_2"/>
    <property type="match status" value="1"/>
</dbReference>
<dbReference type="SUPFAM" id="SSF53850">
    <property type="entry name" value="Periplasmic binding protein-like II"/>
    <property type="match status" value="1"/>
</dbReference>
<evidence type="ECO:0000256" key="4">
    <source>
        <dbReference type="RuleBase" id="RU367119"/>
    </source>
</evidence>
<dbReference type="AlphaFoldDB" id="K9YT81"/>
<dbReference type="InterPro" id="IPR024370">
    <property type="entry name" value="PBP_domain"/>
</dbReference>
<comment type="similarity">
    <text evidence="1 4">Belongs to the PstS family.</text>
</comment>
<evidence type="ECO:0000313" key="7">
    <source>
        <dbReference type="Proteomes" id="UP000010482"/>
    </source>
</evidence>
<dbReference type="Gene3D" id="3.40.190.10">
    <property type="entry name" value="Periplasmic binding protein-like II"/>
    <property type="match status" value="2"/>
</dbReference>
<keyword evidence="3 4" id="KW-0732">Signal</keyword>
<dbReference type="EMBL" id="CP003944">
    <property type="protein sequence ID" value="AFZ50109.1"/>
    <property type="molecule type" value="Genomic_DNA"/>
</dbReference>
<dbReference type="PANTHER" id="PTHR30570:SF1">
    <property type="entry name" value="PHOSPHATE-BINDING PROTEIN PSTS"/>
    <property type="match status" value="1"/>
</dbReference>
<sequence>MFNQYSRRLISLASIGTLTLTLAACGGSGTGGGEAGGGGGSELSGSVTIDGSSTVFPITEAMAEEFQGKFSGVRVTVGVSGSGGGFKKFCNGETDISNASRPIKESEQEMCAEAGIEFIEIPVAFDAISVIKNPENDWAECLTTEELETIWRPEAQGEINNWQQVRSSFPDQRLSLYGPGTDSGTFDYFTEAIGGEGGASRGDYTASEDDNVVVQGVVSDEGSLGYLGLAYYEENQDKLEAIAVDDGNPDNGEGCVPPSAATVEDGTYQPLARPIFIYVKRSAAEEKAQVEEFINFYLSSENRNLVTEVGYVGLSDTIYEKAIARFENRKTGTIFEDGSTVGVKLNEVL</sequence>
<accession>K9YT81</accession>
<dbReference type="STRING" id="13035.Dacsa_1417"/>
<dbReference type="KEGG" id="dsl:Dacsa_1417"/>
<dbReference type="GO" id="GO:0006817">
    <property type="term" value="P:phosphate ion transport"/>
    <property type="evidence" value="ECO:0007669"/>
    <property type="project" value="UniProtKB-UniRule"/>
</dbReference>
<gene>
    <name evidence="6" type="ORF">Dacsa_1417</name>
</gene>
<dbReference type="PROSITE" id="PS51257">
    <property type="entry name" value="PROKAR_LIPOPROTEIN"/>
    <property type="match status" value="1"/>
</dbReference>
<dbReference type="PATRIC" id="fig|13035.3.peg.1589"/>
<evidence type="ECO:0000313" key="6">
    <source>
        <dbReference type="EMBL" id="AFZ50109.1"/>
    </source>
</evidence>
<dbReference type="FunFam" id="3.40.190.10:FF:000055">
    <property type="entry name" value="Phosphate ABC transporter, phosphate-binding protein"/>
    <property type="match status" value="1"/>
</dbReference>
<feature type="signal peptide" evidence="4">
    <location>
        <begin position="1"/>
        <end position="23"/>
    </location>
</feature>
<name>K9YT81_DACS8</name>
<dbReference type="eggNOG" id="COG0226">
    <property type="taxonomic scope" value="Bacteria"/>
</dbReference>
<evidence type="ECO:0000259" key="5">
    <source>
        <dbReference type="Pfam" id="PF12849"/>
    </source>
</evidence>
<dbReference type="Pfam" id="PF12849">
    <property type="entry name" value="PBP_like_2"/>
    <property type="match status" value="1"/>
</dbReference>
<feature type="domain" description="PBP" evidence="5">
    <location>
        <begin position="42"/>
        <end position="301"/>
    </location>
</feature>
<dbReference type="InterPro" id="IPR050811">
    <property type="entry name" value="Phosphate_ABC_transporter"/>
</dbReference>
<keyword evidence="2 4" id="KW-0813">Transport</keyword>